<keyword evidence="9" id="KW-1185">Reference proteome</keyword>
<accession>A0A4S2LQX8</accession>
<dbReference type="Proteomes" id="UP000308267">
    <property type="component" value="Unassembled WGS sequence"/>
</dbReference>
<evidence type="ECO:0000256" key="4">
    <source>
        <dbReference type="ARBA" id="ARBA00022968"/>
    </source>
</evidence>
<keyword evidence="4" id="KW-0735">Signal-anchor</keyword>
<feature type="transmembrane region" description="Helical" evidence="7">
    <location>
        <begin position="12"/>
        <end position="31"/>
    </location>
</feature>
<evidence type="ECO:0000256" key="6">
    <source>
        <dbReference type="ARBA" id="ARBA00023136"/>
    </source>
</evidence>
<dbReference type="Gene3D" id="3.90.550.50">
    <property type="match status" value="1"/>
</dbReference>
<evidence type="ECO:0000256" key="7">
    <source>
        <dbReference type="SAM" id="Phobius"/>
    </source>
</evidence>
<dbReference type="InterPro" id="IPR026050">
    <property type="entry name" value="C1GALT1/C1GALT1_chp1"/>
</dbReference>
<dbReference type="STRING" id="147828.A0A4S2LQX8"/>
<name>A0A4S2LQX8_OPIFE</name>
<dbReference type="GO" id="GO:0016263">
    <property type="term" value="F:glycoprotein-N-acetylgalactosamine 3-beta-galactosyltransferase activity"/>
    <property type="evidence" value="ECO:0007669"/>
    <property type="project" value="TreeGrafter"/>
</dbReference>
<evidence type="ECO:0000256" key="1">
    <source>
        <dbReference type="ARBA" id="ARBA00004606"/>
    </source>
</evidence>
<evidence type="ECO:0008006" key="10">
    <source>
        <dbReference type="Google" id="ProtNLM"/>
    </source>
</evidence>
<sequence length="386" mass="44686">MNETTVPYSAKYWLRSFLPLLFGMLAGHLVFNSSIWINTDEQLNCSETNASKNSPCPTVGRKPPIHVQNTWARRCDGFYFTSTVSHPNLSVLVLNMTVPEIRSHLWVKMRKILREVYQIADDYDYFYKADDDTYAFVPNLRQFLAAQDEPSEPVMWGYRWMRLCPGGYFSGGPGYVLTREALKRIVERAIDRHPECPTTDEDKEDVKMCLCGQAVGVRLEDGRLENGSNLFYPYNIFSRAKKAAEENMKSLYFDLWGSDPKRSVHWGILNMNGAVHKKLDWNDPLRYRWISVTNPHQTFRYHVTPLPPQLSGEVVCGHVFVKSIGKQTSSLSAVNLQHYFLPLSLEHLSSQLNFDPSHISFHYIENNEMYIFEFLAYFLHPVDFVI</sequence>
<keyword evidence="5 7" id="KW-1133">Transmembrane helix</keyword>
<keyword evidence="3 7" id="KW-0812">Transmembrane</keyword>
<dbReference type="GO" id="GO:0016020">
    <property type="term" value="C:membrane"/>
    <property type="evidence" value="ECO:0007669"/>
    <property type="project" value="UniProtKB-SubCell"/>
</dbReference>
<evidence type="ECO:0000256" key="5">
    <source>
        <dbReference type="ARBA" id="ARBA00022989"/>
    </source>
</evidence>
<comment type="subcellular location">
    <subcellularLocation>
        <location evidence="1">Membrane</location>
        <topology evidence="1">Single-pass type II membrane protein</topology>
    </subcellularLocation>
</comment>
<gene>
    <name evidence="8" type="ORF">CRM22_005810</name>
</gene>
<proteinExistence type="inferred from homology"/>
<evidence type="ECO:0000256" key="3">
    <source>
        <dbReference type="ARBA" id="ARBA00022692"/>
    </source>
</evidence>
<organism evidence="8 9">
    <name type="scientific">Opisthorchis felineus</name>
    <dbReference type="NCBI Taxonomy" id="147828"/>
    <lineage>
        <taxon>Eukaryota</taxon>
        <taxon>Metazoa</taxon>
        <taxon>Spiralia</taxon>
        <taxon>Lophotrochozoa</taxon>
        <taxon>Platyhelminthes</taxon>
        <taxon>Trematoda</taxon>
        <taxon>Digenea</taxon>
        <taxon>Opisthorchiida</taxon>
        <taxon>Opisthorchiata</taxon>
        <taxon>Opisthorchiidae</taxon>
        <taxon>Opisthorchis</taxon>
    </lineage>
</organism>
<reference evidence="8 9" key="1">
    <citation type="journal article" date="2019" name="BMC Genomics">
        <title>New insights from Opisthorchis felineus genome: update on genomics of the epidemiologically important liver flukes.</title>
        <authorList>
            <person name="Ershov N.I."/>
            <person name="Mordvinov V.A."/>
            <person name="Prokhortchouk E.B."/>
            <person name="Pakharukova M.Y."/>
            <person name="Gunbin K.V."/>
            <person name="Ustyantsev K."/>
            <person name="Genaev M.A."/>
            <person name="Blinov A.G."/>
            <person name="Mazur A."/>
            <person name="Boulygina E."/>
            <person name="Tsygankova S."/>
            <person name="Khrameeva E."/>
            <person name="Chekanov N."/>
            <person name="Fan G."/>
            <person name="Xiao A."/>
            <person name="Zhang H."/>
            <person name="Xu X."/>
            <person name="Yang H."/>
            <person name="Solovyev V."/>
            <person name="Lee S.M."/>
            <person name="Liu X."/>
            <person name="Afonnikov D.A."/>
            <person name="Skryabin K.G."/>
        </authorList>
    </citation>
    <scope>NUCLEOTIDE SEQUENCE [LARGE SCALE GENOMIC DNA]</scope>
    <source>
        <strain evidence="8">AK-0245</strain>
        <tissue evidence="8">Whole organism</tissue>
    </source>
</reference>
<evidence type="ECO:0000313" key="8">
    <source>
        <dbReference type="EMBL" id="TGZ65596.1"/>
    </source>
</evidence>
<dbReference type="AlphaFoldDB" id="A0A4S2LQX8"/>
<dbReference type="EMBL" id="SJOL01006484">
    <property type="protein sequence ID" value="TGZ65596.1"/>
    <property type="molecule type" value="Genomic_DNA"/>
</dbReference>
<comment type="similarity">
    <text evidence="2">Belongs to the glycosyltransferase 31 family. Beta3-Gal-T subfamily.</text>
</comment>
<evidence type="ECO:0000313" key="9">
    <source>
        <dbReference type="Proteomes" id="UP000308267"/>
    </source>
</evidence>
<dbReference type="OrthoDB" id="10347668at2759"/>
<keyword evidence="6 7" id="KW-0472">Membrane</keyword>
<dbReference type="PANTHER" id="PTHR23033:SF14">
    <property type="entry name" value="GLYCOPROTEIN-N-ACETYLGALACTOSAMINE 3-BETA-GALACTOSYLTRANSFERASE 1-RELATED"/>
    <property type="match status" value="1"/>
</dbReference>
<comment type="caution">
    <text evidence="8">The sequence shown here is derived from an EMBL/GenBank/DDBJ whole genome shotgun (WGS) entry which is preliminary data.</text>
</comment>
<protein>
    <recommendedName>
        <fullName evidence="10">N-acetylgalactosaminide beta-1,3-galactosyltransferase</fullName>
    </recommendedName>
</protein>
<evidence type="ECO:0000256" key="2">
    <source>
        <dbReference type="ARBA" id="ARBA00006462"/>
    </source>
</evidence>
<dbReference type="PANTHER" id="PTHR23033">
    <property type="entry name" value="BETA1,3-GALACTOSYLTRANSFERASE"/>
    <property type="match status" value="1"/>
</dbReference>